<gene>
    <name evidence="1" type="ORF">SAMN04488073_0003</name>
</gene>
<organism evidence="1 2">
    <name type="scientific">Marinobacter gudaonensis</name>
    <dbReference type="NCBI Taxonomy" id="375760"/>
    <lineage>
        <taxon>Bacteria</taxon>
        <taxon>Pseudomonadati</taxon>
        <taxon>Pseudomonadota</taxon>
        <taxon>Gammaproteobacteria</taxon>
        <taxon>Pseudomonadales</taxon>
        <taxon>Marinobacteraceae</taxon>
        <taxon>Marinobacter</taxon>
    </lineage>
</organism>
<dbReference type="EMBL" id="FOYV01000001">
    <property type="protein sequence ID" value="SFR37358.1"/>
    <property type="molecule type" value="Genomic_DNA"/>
</dbReference>
<protein>
    <submittedName>
        <fullName evidence="1">Uncharacterized protein</fullName>
    </submittedName>
</protein>
<name>A0A1I6G573_9GAMM</name>
<proteinExistence type="predicted"/>
<evidence type="ECO:0000313" key="2">
    <source>
        <dbReference type="Proteomes" id="UP000199290"/>
    </source>
</evidence>
<keyword evidence="2" id="KW-1185">Reference proteome</keyword>
<dbReference type="Proteomes" id="UP000199290">
    <property type="component" value="Unassembled WGS sequence"/>
</dbReference>
<sequence>MKITGKEAVIYLDSIPDRVALHRKDNTDKFWSYKLKLGKKTEFAFDPKTTTGLFVRVDREPPQIAGLSEVQRISGKDVSTALERVFSGGLHKANYQVTIESQAALDAFISHYESL</sequence>
<dbReference type="AlphaFoldDB" id="A0A1I6G573"/>
<evidence type="ECO:0000313" key="1">
    <source>
        <dbReference type="EMBL" id="SFR37358.1"/>
    </source>
</evidence>
<accession>A0A1I6G573</accession>
<reference evidence="2" key="1">
    <citation type="submission" date="2016-10" db="EMBL/GenBank/DDBJ databases">
        <authorList>
            <person name="Varghese N."/>
            <person name="Submissions S."/>
        </authorList>
    </citation>
    <scope>NUCLEOTIDE SEQUENCE [LARGE SCALE GENOMIC DNA]</scope>
    <source>
        <strain evidence="2">CGMCC 1.6294</strain>
    </source>
</reference>